<evidence type="ECO:0000256" key="2">
    <source>
        <dbReference type="ARBA" id="ARBA00022723"/>
    </source>
</evidence>
<feature type="domain" description="Blue (type 1) copper" evidence="6">
    <location>
        <begin position="23"/>
        <end position="147"/>
    </location>
</feature>
<keyword evidence="8" id="KW-1185">Reference proteome</keyword>
<dbReference type="PANTHER" id="PTHR38439:SF2">
    <property type="entry name" value="OUTER MEMBRANE PROTEIN H.8"/>
    <property type="match status" value="1"/>
</dbReference>
<dbReference type="InterPro" id="IPR050845">
    <property type="entry name" value="Cu-binding_ET"/>
</dbReference>
<dbReference type="Pfam" id="PF00127">
    <property type="entry name" value="Copper-bind"/>
    <property type="match status" value="1"/>
</dbReference>
<evidence type="ECO:0000259" key="6">
    <source>
        <dbReference type="Pfam" id="PF00127"/>
    </source>
</evidence>
<dbReference type="InterPro" id="IPR008972">
    <property type="entry name" value="Cupredoxin"/>
</dbReference>
<evidence type="ECO:0000256" key="4">
    <source>
        <dbReference type="ARBA" id="ARBA00023008"/>
    </source>
</evidence>
<keyword evidence="3 5" id="KW-0249">Electron transport</keyword>
<dbReference type="Proteomes" id="UP000050836">
    <property type="component" value="Unassembled WGS sequence"/>
</dbReference>
<dbReference type="PROSITE" id="PS00196">
    <property type="entry name" value="COPPER_BLUE"/>
    <property type="match status" value="1"/>
</dbReference>
<feature type="chain" id="PRO_5006519253" description="Azurin" evidence="5">
    <location>
        <begin position="22"/>
        <end position="149"/>
    </location>
</feature>
<keyword evidence="2 5" id="KW-0479">Metal-binding</keyword>
<dbReference type="InterPro" id="IPR014068">
    <property type="entry name" value="Azurin"/>
</dbReference>
<dbReference type="AlphaFoldDB" id="A0A0R0AUQ1"/>
<evidence type="ECO:0000256" key="5">
    <source>
        <dbReference type="RuleBase" id="RU363017"/>
    </source>
</evidence>
<gene>
    <name evidence="7" type="ORF">ARC78_03890</name>
</gene>
<keyword evidence="5" id="KW-0574">Periplasm</keyword>
<dbReference type="PANTHER" id="PTHR38439">
    <property type="entry name" value="AURACYANIN-B"/>
    <property type="match status" value="1"/>
</dbReference>
<evidence type="ECO:0000256" key="1">
    <source>
        <dbReference type="ARBA" id="ARBA00022448"/>
    </source>
</evidence>
<organism evidence="7 8">
    <name type="scientific">Stenotrophomonas pictorum JCM 9942</name>
    <dbReference type="NCBI Taxonomy" id="1236960"/>
    <lineage>
        <taxon>Bacteria</taxon>
        <taxon>Pseudomonadati</taxon>
        <taxon>Pseudomonadota</taxon>
        <taxon>Gammaproteobacteria</taxon>
        <taxon>Lysobacterales</taxon>
        <taxon>Lysobacteraceae</taxon>
        <taxon>Stenotrophomonas</taxon>
    </lineage>
</organism>
<dbReference type="SUPFAM" id="SSF49503">
    <property type="entry name" value="Cupredoxins"/>
    <property type="match status" value="1"/>
</dbReference>
<evidence type="ECO:0000256" key="3">
    <source>
        <dbReference type="ARBA" id="ARBA00022982"/>
    </source>
</evidence>
<evidence type="ECO:0000313" key="7">
    <source>
        <dbReference type="EMBL" id="KRG44961.1"/>
    </source>
</evidence>
<dbReference type="OrthoDB" id="9814063at2"/>
<dbReference type="GO" id="GO:0009055">
    <property type="term" value="F:electron transfer activity"/>
    <property type="evidence" value="ECO:0007669"/>
    <property type="project" value="InterPro"/>
</dbReference>
<dbReference type="Gene3D" id="2.60.40.420">
    <property type="entry name" value="Cupredoxins - blue copper proteins"/>
    <property type="match status" value="1"/>
</dbReference>
<dbReference type="RefSeq" id="WP_054660904.1">
    <property type="nucleotide sequence ID" value="NZ_BAZI01000593.1"/>
</dbReference>
<comment type="function">
    <text evidence="5">Transfers electrons from cytochrome c551 to cytochrome oxidase.</text>
</comment>
<dbReference type="NCBIfam" id="TIGR02695">
    <property type="entry name" value="azurin"/>
    <property type="match status" value="1"/>
</dbReference>
<evidence type="ECO:0000313" key="8">
    <source>
        <dbReference type="Proteomes" id="UP000050836"/>
    </source>
</evidence>
<comment type="subcellular location">
    <subcellularLocation>
        <location evidence="5">Periplasm</location>
    </subcellularLocation>
</comment>
<sequence length="149" mass="16027">MRIPVLLLALAGLLPAAPVLARTCAVTIESNDRMQFSLPQITVAADCTQVDLTLKHTGKMAANVMGHNWVLTRTADFQPVATLGMRSTLADSYLPKGDARVIAFTPVIGGGQTARVRFATSKLVRGGDYTFFCSFPGHWGMMKGKLVFA</sequence>
<keyword evidence="5" id="KW-0732">Signal</keyword>
<dbReference type="CDD" id="cd13922">
    <property type="entry name" value="Azurin"/>
    <property type="match status" value="1"/>
</dbReference>
<accession>A0A0R0AUQ1</accession>
<proteinExistence type="predicted"/>
<dbReference type="GO" id="GO:0005507">
    <property type="term" value="F:copper ion binding"/>
    <property type="evidence" value="ECO:0007669"/>
    <property type="project" value="UniProtKB-UniRule"/>
</dbReference>
<keyword evidence="4 5" id="KW-0186">Copper</keyword>
<dbReference type="InterPro" id="IPR028871">
    <property type="entry name" value="BlueCu_1_BS"/>
</dbReference>
<dbReference type="InterPro" id="IPR000923">
    <property type="entry name" value="BlueCu_1"/>
</dbReference>
<feature type="signal peptide" evidence="5">
    <location>
        <begin position="1"/>
        <end position="21"/>
    </location>
</feature>
<dbReference type="EMBL" id="LLXS01000005">
    <property type="protein sequence ID" value="KRG44961.1"/>
    <property type="molecule type" value="Genomic_DNA"/>
</dbReference>
<dbReference type="GO" id="GO:0042597">
    <property type="term" value="C:periplasmic space"/>
    <property type="evidence" value="ECO:0007669"/>
    <property type="project" value="UniProtKB-SubCell"/>
</dbReference>
<comment type="caution">
    <text evidence="7">The sequence shown here is derived from an EMBL/GenBank/DDBJ whole genome shotgun (WGS) entry which is preliminary data.</text>
</comment>
<keyword evidence="1 5" id="KW-0813">Transport</keyword>
<reference evidence="7 8" key="1">
    <citation type="submission" date="2015-10" db="EMBL/GenBank/DDBJ databases">
        <title>Genome sequencing and analysis of members of genus Stenotrophomonas.</title>
        <authorList>
            <person name="Patil P.P."/>
            <person name="Midha S."/>
            <person name="Patil P.B."/>
        </authorList>
    </citation>
    <scope>NUCLEOTIDE SEQUENCE [LARGE SCALE GENOMIC DNA]</scope>
    <source>
        <strain evidence="7 8">JCM 9942</strain>
    </source>
</reference>
<protein>
    <recommendedName>
        <fullName evidence="5">Azurin</fullName>
    </recommendedName>
</protein>
<name>A0A0R0AUQ1_9GAMM</name>